<dbReference type="Proteomes" id="UP000249046">
    <property type="component" value="Unassembled WGS sequence"/>
</dbReference>
<feature type="transmembrane region" description="Helical" evidence="10">
    <location>
        <begin position="425"/>
        <end position="442"/>
    </location>
</feature>
<feature type="transmembrane region" description="Helical" evidence="10">
    <location>
        <begin position="177"/>
        <end position="197"/>
    </location>
</feature>
<evidence type="ECO:0000256" key="8">
    <source>
        <dbReference type="ARBA" id="ARBA00023136"/>
    </source>
</evidence>
<evidence type="ECO:0000256" key="6">
    <source>
        <dbReference type="ARBA" id="ARBA00022748"/>
    </source>
</evidence>
<evidence type="ECO:0000256" key="3">
    <source>
        <dbReference type="ARBA" id="ARBA00022475"/>
    </source>
</evidence>
<feature type="transmembrane region" description="Helical" evidence="10">
    <location>
        <begin position="352"/>
        <end position="374"/>
    </location>
</feature>
<dbReference type="Pfam" id="PF16327">
    <property type="entry name" value="CcmF_C"/>
    <property type="match status" value="1"/>
</dbReference>
<feature type="transmembrane region" description="Helical" evidence="10">
    <location>
        <begin position="273"/>
        <end position="293"/>
    </location>
</feature>
<evidence type="ECO:0000256" key="10">
    <source>
        <dbReference type="SAM" id="Phobius"/>
    </source>
</evidence>
<comment type="function">
    <text evidence="9">Required for the biogenesis of c-type cytochromes. Possible subunit of a heme lyase.</text>
</comment>
<dbReference type="InterPro" id="IPR002541">
    <property type="entry name" value="Cyt_c_assembly"/>
</dbReference>
<dbReference type="InterPro" id="IPR003567">
    <property type="entry name" value="Cyt_c_biogenesis"/>
</dbReference>
<evidence type="ECO:0000313" key="13">
    <source>
        <dbReference type="EMBL" id="PZQ17404.1"/>
    </source>
</evidence>
<dbReference type="GO" id="GO:0020037">
    <property type="term" value="F:heme binding"/>
    <property type="evidence" value="ECO:0007669"/>
    <property type="project" value="InterPro"/>
</dbReference>
<keyword evidence="6" id="KW-0201">Cytochrome c-type biogenesis</keyword>
<feature type="transmembrane region" description="Helical" evidence="10">
    <location>
        <begin position="249"/>
        <end position="266"/>
    </location>
</feature>
<dbReference type="PANTHER" id="PTHR43653:SF1">
    <property type="entry name" value="CYTOCHROME C-TYPE BIOGENESIS PROTEIN CCMF"/>
    <property type="match status" value="1"/>
</dbReference>
<dbReference type="GO" id="GO:0015232">
    <property type="term" value="F:heme transmembrane transporter activity"/>
    <property type="evidence" value="ECO:0007669"/>
    <property type="project" value="InterPro"/>
</dbReference>
<evidence type="ECO:0000313" key="14">
    <source>
        <dbReference type="Proteomes" id="UP000249046"/>
    </source>
</evidence>
<dbReference type="PANTHER" id="PTHR43653">
    <property type="entry name" value="CYTOCHROME C ASSEMBLY PROTEIN-RELATED"/>
    <property type="match status" value="1"/>
</dbReference>
<keyword evidence="5 10" id="KW-0812">Transmembrane</keyword>
<evidence type="ECO:0000256" key="1">
    <source>
        <dbReference type="ARBA" id="ARBA00004429"/>
    </source>
</evidence>
<reference evidence="13 14" key="1">
    <citation type="submission" date="2017-08" db="EMBL/GenBank/DDBJ databases">
        <title>Infants hospitalized years apart are colonized by the same room-sourced microbial strains.</title>
        <authorList>
            <person name="Brooks B."/>
            <person name="Olm M.R."/>
            <person name="Firek B.A."/>
            <person name="Baker R."/>
            <person name="Thomas B.C."/>
            <person name="Morowitz M.J."/>
            <person name="Banfield J.F."/>
        </authorList>
    </citation>
    <scope>NUCLEOTIDE SEQUENCE [LARGE SCALE GENOMIC DNA]</scope>
    <source>
        <strain evidence="13">S2_005_003_R2_42</strain>
    </source>
</reference>
<evidence type="ECO:0000256" key="4">
    <source>
        <dbReference type="ARBA" id="ARBA00022519"/>
    </source>
</evidence>
<dbReference type="NCBIfam" id="TIGR00353">
    <property type="entry name" value="nrfE"/>
    <property type="match status" value="1"/>
</dbReference>
<feature type="transmembrane region" description="Helical" evidence="10">
    <location>
        <begin position="47"/>
        <end position="72"/>
    </location>
</feature>
<gene>
    <name evidence="13" type="ORF">DI564_06255</name>
</gene>
<dbReference type="PRINTS" id="PR01410">
    <property type="entry name" value="CCBIOGENESIS"/>
</dbReference>
<feature type="transmembrane region" description="Helical" evidence="10">
    <location>
        <begin position="121"/>
        <end position="142"/>
    </location>
</feature>
<evidence type="ECO:0000259" key="12">
    <source>
        <dbReference type="Pfam" id="PF16327"/>
    </source>
</evidence>
<sequence>MLPELGQFALILALLLAVLQCVLPLLGAQLGNRALIATGRPIAAGQLVFVAIAYAILTYAFLAQDFSVAYVAQNSNLLLPWYYRFSAVWGAHEGSLLLWVLILNLWIVAVAAFSRHLPEDFIARVLGVLGFVSVGFLAFTVLTSNPFARELPVPPDGMDLNPVLQDPGLIIHPPMLYMGYVGFSIAFAFALAALLGGKLDREWVRWSRPWTNVAWGFLTLGIALGSWWAYSVLGWGGWWFWDPVENASFMPWLVGTALIHSQAVTEKRGSFRAWTLLLAIFAFSLSLLGTFLVRSGVITSVHSFASDPSRGTFILAFLAATVGGSLLIYALRAPKIAGGEPFAAVSRETTLLVNNLMFACAAAMVLLGTLYPLIGEALGLGRVSVGPPYFGLMFVLLMLPVVLLVPFGPLLNWRQGDVGAALRTLRPALILAVLAIPAAWLLGDGLPVKAVAGIALAIWVGVGIVLFAIARWRRLPAGRRYTPEMLGMILAHLGIAVFVAGVMVTEATSIEKDLRMAPGETVTIREATFRFDGVGHHEGPNFSADQGTVTVTVGDRTIAVLHPQKRQYSQGTQVQTEAAVQAGVFRDLYVALGEPLGNEGAWAVRVYHKPFIRWIWAGALLMMLGGFVAAGDRRFRAVRAARPAPAGAVAAEAQA</sequence>
<feature type="transmembrane region" description="Helical" evidence="10">
    <location>
        <begin position="481"/>
        <end position="504"/>
    </location>
</feature>
<keyword evidence="8 10" id="KW-0472">Membrane</keyword>
<dbReference type="EMBL" id="QFPO01000004">
    <property type="protein sequence ID" value="PZQ17404.1"/>
    <property type="molecule type" value="Genomic_DNA"/>
</dbReference>
<organism evidence="13 14">
    <name type="scientific">Rhodanobacter denitrificans</name>
    <dbReference type="NCBI Taxonomy" id="666685"/>
    <lineage>
        <taxon>Bacteria</taxon>
        <taxon>Pseudomonadati</taxon>
        <taxon>Pseudomonadota</taxon>
        <taxon>Gammaproteobacteria</taxon>
        <taxon>Lysobacterales</taxon>
        <taxon>Rhodanobacteraceae</taxon>
        <taxon>Rhodanobacter</taxon>
    </lineage>
</organism>
<dbReference type="Pfam" id="PF01578">
    <property type="entry name" value="Cytochrom_C_asm"/>
    <property type="match status" value="1"/>
</dbReference>
<protein>
    <submittedName>
        <fullName evidence="13">C-type cytochrome biogenesis protein CcmF</fullName>
    </submittedName>
</protein>
<feature type="transmembrane region" description="Helical" evidence="10">
    <location>
        <begin position="96"/>
        <end position="114"/>
    </location>
</feature>
<proteinExistence type="inferred from homology"/>
<dbReference type="InterPro" id="IPR032523">
    <property type="entry name" value="CcmF_C"/>
</dbReference>
<feature type="transmembrane region" description="Helical" evidence="10">
    <location>
        <begin position="389"/>
        <end position="413"/>
    </location>
</feature>
<comment type="caution">
    <text evidence="13">The sequence shown here is derived from an EMBL/GenBank/DDBJ whole genome shotgun (WGS) entry which is preliminary data.</text>
</comment>
<feature type="transmembrane region" description="Helical" evidence="10">
    <location>
        <begin position="209"/>
        <end position="229"/>
    </location>
</feature>
<dbReference type="GO" id="GO:0005886">
    <property type="term" value="C:plasma membrane"/>
    <property type="evidence" value="ECO:0007669"/>
    <property type="project" value="UniProtKB-SubCell"/>
</dbReference>
<dbReference type="NCBIfam" id="NF007691">
    <property type="entry name" value="PRK10369.1"/>
    <property type="match status" value="1"/>
</dbReference>
<evidence type="ECO:0000256" key="7">
    <source>
        <dbReference type="ARBA" id="ARBA00022989"/>
    </source>
</evidence>
<feature type="transmembrane region" description="Helical" evidence="10">
    <location>
        <begin position="6"/>
        <end position="26"/>
    </location>
</feature>
<feature type="transmembrane region" description="Helical" evidence="10">
    <location>
        <begin position="448"/>
        <end position="469"/>
    </location>
</feature>
<comment type="similarity">
    <text evidence="2">Belongs to the CcmF/CycK/Ccl1/NrfE/CcsA family.</text>
</comment>
<keyword evidence="7 10" id="KW-1133">Transmembrane helix</keyword>
<evidence type="ECO:0000256" key="5">
    <source>
        <dbReference type="ARBA" id="ARBA00022692"/>
    </source>
</evidence>
<keyword evidence="4" id="KW-0997">Cell inner membrane</keyword>
<feature type="transmembrane region" description="Helical" evidence="10">
    <location>
        <begin position="611"/>
        <end position="630"/>
    </location>
</feature>
<feature type="transmembrane region" description="Helical" evidence="10">
    <location>
        <begin position="313"/>
        <end position="331"/>
    </location>
</feature>
<feature type="domain" description="Cytochrome c-type biogenesis protein CcmF C-terminal" evidence="12">
    <location>
        <begin position="315"/>
        <end position="633"/>
    </location>
</feature>
<keyword evidence="3" id="KW-1003">Cell membrane</keyword>
<dbReference type="PRINTS" id="PR01411">
    <property type="entry name" value="CCMFBIOGNSIS"/>
</dbReference>
<dbReference type="AlphaFoldDB" id="A0A2W5KNG7"/>
<name>A0A2W5KNG7_9GAMM</name>
<feature type="domain" description="Cytochrome c assembly protein" evidence="11">
    <location>
        <begin position="89"/>
        <end position="295"/>
    </location>
</feature>
<dbReference type="GO" id="GO:0017004">
    <property type="term" value="P:cytochrome complex assembly"/>
    <property type="evidence" value="ECO:0007669"/>
    <property type="project" value="UniProtKB-KW"/>
</dbReference>
<evidence type="ECO:0000259" key="11">
    <source>
        <dbReference type="Pfam" id="PF01578"/>
    </source>
</evidence>
<comment type="subcellular location">
    <subcellularLocation>
        <location evidence="1">Cell inner membrane</location>
        <topology evidence="1">Multi-pass membrane protein</topology>
    </subcellularLocation>
</comment>
<evidence type="ECO:0000256" key="2">
    <source>
        <dbReference type="ARBA" id="ARBA00009186"/>
    </source>
</evidence>
<evidence type="ECO:0000256" key="9">
    <source>
        <dbReference type="ARBA" id="ARBA00037230"/>
    </source>
</evidence>
<dbReference type="InterPro" id="IPR003568">
    <property type="entry name" value="Cyt_c_biogenesis_CcmF"/>
</dbReference>
<accession>A0A2W5KNG7</accession>